<dbReference type="Proteomes" id="UP001284901">
    <property type="component" value="Unassembled WGS sequence"/>
</dbReference>
<keyword evidence="1 6" id="KW-0328">Glycosyltransferase</keyword>
<proteinExistence type="predicted"/>
<dbReference type="AlphaFoldDB" id="A0AAW9HMX3"/>
<dbReference type="InterPro" id="IPR001296">
    <property type="entry name" value="Glyco_trans_1"/>
</dbReference>
<dbReference type="Pfam" id="PF00534">
    <property type="entry name" value="Glycos_transf_1"/>
    <property type="match status" value="1"/>
</dbReference>
<evidence type="ECO:0000313" key="8">
    <source>
        <dbReference type="Proteomes" id="UP001284901"/>
    </source>
</evidence>
<organism evidence="6 9">
    <name type="scientific">Actinotignum timonense</name>
    <dbReference type="NCBI Taxonomy" id="1870995"/>
    <lineage>
        <taxon>Bacteria</taxon>
        <taxon>Bacillati</taxon>
        <taxon>Actinomycetota</taxon>
        <taxon>Actinomycetes</taxon>
        <taxon>Actinomycetales</taxon>
        <taxon>Actinomycetaceae</taxon>
        <taxon>Actinotignum</taxon>
    </lineage>
</organism>
<dbReference type="GeneID" id="92812833"/>
<dbReference type="GO" id="GO:0016757">
    <property type="term" value="F:glycosyltransferase activity"/>
    <property type="evidence" value="ECO:0007669"/>
    <property type="project" value="UniProtKB-KW"/>
</dbReference>
<gene>
    <name evidence="6" type="ORF">R6G74_05825</name>
    <name evidence="7" type="ORF">R6P33_03755</name>
</gene>
<evidence type="ECO:0000313" key="7">
    <source>
        <dbReference type="EMBL" id="MDY5146140.1"/>
    </source>
</evidence>
<accession>A0AAW9HMX3</accession>
<evidence type="ECO:0000313" key="6">
    <source>
        <dbReference type="EMBL" id="MDY5140827.1"/>
    </source>
</evidence>
<evidence type="ECO:0000256" key="1">
    <source>
        <dbReference type="ARBA" id="ARBA00022676"/>
    </source>
</evidence>
<reference evidence="6 8" key="1">
    <citation type="submission" date="2023-10" db="EMBL/GenBank/DDBJ databases">
        <title>Whole Genome based description of the genera Actinobaculum and Actinotignum reveals a complex phylogenetic relationship within the species included in the genus Actinotignum.</title>
        <authorList>
            <person name="Jensen C.S."/>
            <person name="Dargis R."/>
            <person name="Kemp M."/>
            <person name="Christensen J.J."/>
        </authorList>
    </citation>
    <scope>NUCLEOTIDE SEQUENCE</scope>
    <source>
        <strain evidence="7 8">SLA_B089</strain>
        <strain evidence="6">SLA_B245</strain>
    </source>
</reference>
<dbReference type="EMBL" id="JAWNFV010000011">
    <property type="protein sequence ID" value="MDY5140827.1"/>
    <property type="molecule type" value="Genomic_DNA"/>
</dbReference>
<dbReference type="InterPro" id="IPR050194">
    <property type="entry name" value="Glycosyltransferase_grp1"/>
</dbReference>
<dbReference type="PANTHER" id="PTHR45947">
    <property type="entry name" value="SULFOQUINOVOSYL TRANSFERASE SQD2"/>
    <property type="match status" value="1"/>
</dbReference>
<dbReference type="EC" id="2.4.-.-" evidence="6"/>
<dbReference type="Gene3D" id="3.40.50.2000">
    <property type="entry name" value="Glycogen Phosphorylase B"/>
    <property type="match status" value="2"/>
</dbReference>
<evidence type="ECO:0000256" key="2">
    <source>
        <dbReference type="ARBA" id="ARBA00022679"/>
    </source>
</evidence>
<dbReference type="SUPFAM" id="SSF53756">
    <property type="entry name" value="UDP-Glycosyltransferase/glycogen phosphorylase"/>
    <property type="match status" value="1"/>
</dbReference>
<feature type="domain" description="Glycosyl transferase family 1" evidence="4">
    <location>
        <begin position="257"/>
        <end position="416"/>
    </location>
</feature>
<dbReference type="RefSeq" id="WP_087070401.1">
    <property type="nucleotide sequence ID" value="NZ_CAUPFC010000003.1"/>
</dbReference>
<evidence type="ECO:0000259" key="5">
    <source>
        <dbReference type="Pfam" id="PF13439"/>
    </source>
</evidence>
<keyword evidence="2 6" id="KW-0808">Transferase</keyword>
<dbReference type="EMBL" id="JAWNFY010000008">
    <property type="protein sequence ID" value="MDY5146140.1"/>
    <property type="molecule type" value="Genomic_DNA"/>
</dbReference>
<dbReference type="PANTHER" id="PTHR45947:SF13">
    <property type="entry name" value="TRANSFERASE"/>
    <property type="match status" value="1"/>
</dbReference>
<comment type="caution">
    <text evidence="6">The sequence shown here is derived from an EMBL/GenBank/DDBJ whole genome shotgun (WGS) entry which is preliminary data.</text>
</comment>
<protein>
    <submittedName>
        <fullName evidence="6">Glycosyltransferase</fullName>
        <ecNumber evidence="6">2.4.-.-</ecNumber>
    </submittedName>
</protein>
<feature type="region of interest" description="Disordered" evidence="3">
    <location>
        <begin position="1"/>
        <end position="21"/>
    </location>
</feature>
<sequence length="442" mass="46564">MTLGNTHHAQEPDRNDGAPAPLHIAMTSVHTSPLATPGSADAGGLNVVVTNTAQALARAGHRVDLVTRASEPGQPYMHEVMPGVRAFFLPAGPRHPVAKSHTDGLIAPFTVEFRRWMAEHGSGVDLIHSHHWFAGVACLPVAQETGRPHVQSFHSVAAREGQNLADGEPAESSGRVPGEARCVRESDLIIAVSQAEKEMIAQRYGTPPCPVEIAHPGVDIEMFHPARAGGVVAASPAAAPGATRDAAPDCVTEVTGGRDYVFFAARLQPLKAPDLAIRALAELPAGTRPLLVIAGAASDDFAGYEDHLRAVVTETGMESDVRCIGPLPRTGLAAFLAHAQLLLNPSFSETFGIINVEAAACGTPVVAWDSSGIPESVHGGVTGTLCRSREPREWAGAVRAYLDDPDLRARHGAAGRAFAESRTWDAVARDYAAAYRTLGRNA</sequence>
<dbReference type="Proteomes" id="UP001288320">
    <property type="component" value="Unassembled WGS sequence"/>
</dbReference>
<feature type="domain" description="Glycosyltransferase subfamily 4-like N-terminal" evidence="5">
    <location>
        <begin position="43"/>
        <end position="221"/>
    </location>
</feature>
<dbReference type="Pfam" id="PF13439">
    <property type="entry name" value="Glyco_transf_4"/>
    <property type="match status" value="1"/>
</dbReference>
<keyword evidence="8" id="KW-1185">Reference proteome</keyword>
<dbReference type="InterPro" id="IPR028098">
    <property type="entry name" value="Glyco_trans_4-like_N"/>
</dbReference>
<evidence type="ECO:0000256" key="3">
    <source>
        <dbReference type="SAM" id="MobiDB-lite"/>
    </source>
</evidence>
<name>A0AAW9HMX3_9ACTO</name>
<evidence type="ECO:0000313" key="9">
    <source>
        <dbReference type="Proteomes" id="UP001288320"/>
    </source>
</evidence>
<dbReference type="GO" id="GO:1901137">
    <property type="term" value="P:carbohydrate derivative biosynthetic process"/>
    <property type="evidence" value="ECO:0007669"/>
    <property type="project" value="UniProtKB-ARBA"/>
</dbReference>
<evidence type="ECO:0000259" key="4">
    <source>
        <dbReference type="Pfam" id="PF00534"/>
    </source>
</evidence>